<organism evidence="12 13">
    <name type="scientific">Shewanella corallii</name>
    <dbReference type="NCBI Taxonomy" id="560080"/>
    <lineage>
        <taxon>Bacteria</taxon>
        <taxon>Pseudomonadati</taxon>
        <taxon>Pseudomonadota</taxon>
        <taxon>Gammaproteobacteria</taxon>
        <taxon>Alteromonadales</taxon>
        <taxon>Shewanellaceae</taxon>
        <taxon>Shewanella</taxon>
    </lineage>
</organism>
<keyword evidence="4" id="KW-0813">Transport</keyword>
<dbReference type="RefSeq" id="WP_249247915.1">
    <property type="nucleotide sequence ID" value="NZ_JAKIKT010000001.1"/>
</dbReference>
<evidence type="ECO:0000256" key="1">
    <source>
        <dbReference type="ARBA" id="ARBA00004413"/>
    </source>
</evidence>
<evidence type="ECO:0000256" key="10">
    <source>
        <dbReference type="ARBA" id="ARBA00023225"/>
    </source>
</evidence>
<dbReference type="InterPro" id="IPR052570">
    <property type="entry name" value="FliJ"/>
</dbReference>
<dbReference type="Gene3D" id="1.10.287.1700">
    <property type="match status" value="1"/>
</dbReference>
<dbReference type="InterPro" id="IPR053716">
    <property type="entry name" value="Flag_assembly_chemotaxis_eff"/>
</dbReference>
<dbReference type="PIRSF" id="PIRSF019404">
    <property type="entry name" value="FliJ"/>
    <property type="match status" value="1"/>
</dbReference>
<feature type="coiled-coil region" evidence="11">
    <location>
        <begin position="103"/>
        <end position="131"/>
    </location>
</feature>
<evidence type="ECO:0000256" key="4">
    <source>
        <dbReference type="ARBA" id="ARBA00022448"/>
    </source>
</evidence>
<evidence type="ECO:0000256" key="8">
    <source>
        <dbReference type="ARBA" id="ARBA00022927"/>
    </source>
</evidence>
<evidence type="ECO:0000256" key="5">
    <source>
        <dbReference type="ARBA" id="ARBA00022475"/>
    </source>
</evidence>
<dbReference type="InterPro" id="IPR018006">
    <property type="entry name" value="Flag_FliJ_proteobac"/>
</dbReference>
<keyword evidence="9" id="KW-0472">Membrane</keyword>
<keyword evidence="8" id="KW-0653">Protein transport</keyword>
<keyword evidence="12" id="KW-0969">Cilium</keyword>
<keyword evidence="11" id="KW-0175">Coiled coil</keyword>
<keyword evidence="13" id="KW-1185">Reference proteome</keyword>
<dbReference type="NCBIfam" id="TIGR02473">
    <property type="entry name" value="flagell_FliJ"/>
    <property type="match status" value="1"/>
</dbReference>
<reference evidence="12 13" key="1">
    <citation type="submission" date="2022-01" db="EMBL/GenBank/DDBJ databases">
        <title>Whole genome-based taxonomy of the Shewanellaceae.</title>
        <authorList>
            <person name="Martin-Rodriguez A.J."/>
        </authorList>
    </citation>
    <scope>NUCLEOTIDE SEQUENCE [LARGE SCALE GENOMIC DNA]</scope>
    <source>
        <strain evidence="12 13">DSM 21332</strain>
    </source>
</reference>
<keyword evidence="5" id="KW-1003">Cell membrane</keyword>
<evidence type="ECO:0000256" key="3">
    <source>
        <dbReference type="ARBA" id="ARBA00020392"/>
    </source>
</evidence>
<dbReference type="InterPro" id="IPR012823">
    <property type="entry name" value="Flagell_FliJ"/>
</dbReference>
<comment type="similarity">
    <text evidence="2">Belongs to the FliJ family.</text>
</comment>
<keyword evidence="6" id="KW-0145">Chemotaxis</keyword>
<evidence type="ECO:0000256" key="6">
    <source>
        <dbReference type="ARBA" id="ARBA00022500"/>
    </source>
</evidence>
<proteinExistence type="inferred from homology"/>
<keyword evidence="7" id="KW-1005">Bacterial flagellum biogenesis</keyword>
<keyword evidence="12" id="KW-0282">Flagellum</keyword>
<evidence type="ECO:0000256" key="7">
    <source>
        <dbReference type="ARBA" id="ARBA00022795"/>
    </source>
</evidence>
<keyword evidence="10" id="KW-1006">Bacterial flagellum protein export</keyword>
<dbReference type="Proteomes" id="UP001202831">
    <property type="component" value="Unassembled WGS sequence"/>
</dbReference>
<comment type="subcellular location">
    <subcellularLocation>
        <location evidence="1">Cell membrane</location>
        <topology evidence="1">Peripheral membrane protein</topology>
        <orientation evidence="1">Cytoplasmic side</orientation>
    </subcellularLocation>
</comment>
<evidence type="ECO:0000256" key="9">
    <source>
        <dbReference type="ARBA" id="ARBA00023136"/>
    </source>
</evidence>
<comment type="caution">
    <text evidence="12">The sequence shown here is derived from an EMBL/GenBank/DDBJ whole genome shotgun (WGS) entry which is preliminary data.</text>
</comment>
<dbReference type="PANTHER" id="PTHR38786">
    <property type="entry name" value="FLAGELLAR FLIJ PROTEIN"/>
    <property type="match status" value="1"/>
</dbReference>
<gene>
    <name evidence="12" type="primary">fliJ</name>
    <name evidence="12" type="ORF">L2725_04950</name>
</gene>
<evidence type="ECO:0000256" key="11">
    <source>
        <dbReference type="SAM" id="Coils"/>
    </source>
</evidence>
<dbReference type="EMBL" id="JAKIKT010000001">
    <property type="protein sequence ID" value="MCL2913132.1"/>
    <property type="molecule type" value="Genomic_DNA"/>
</dbReference>
<keyword evidence="12" id="KW-0966">Cell projection</keyword>
<sequence>MAKDPLFTVLSLAKEAEDQAALQLRAARGELQKRQAQLQALNSYRLEYMQQLKDKAGGHISVTFYQQFHKFIKQIDDAIEQQVNSVAEGQEMQQHRQQNWLQKQQKRKAVEQLLDKKAKAAEQRMVRLEQKQTDEFAMQQFHRRHLR</sequence>
<evidence type="ECO:0000256" key="2">
    <source>
        <dbReference type="ARBA" id="ARBA00010004"/>
    </source>
</evidence>
<accession>A0ABT0N5P2</accession>
<dbReference type="Pfam" id="PF02050">
    <property type="entry name" value="FliJ"/>
    <property type="match status" value="1"/>
</dbReference>
<name>A0ABT0N5P2_9GAMM</name>
<dbReference type="PANTHER" id="PTHR38786:SF1">
    <property type="entry name" value="FLAGELLAR FLIJ PROTEIN"/>
    <property type="match status" value="1"/>
</dbReference>
<evidence type="ECO:0000313" key="12">
    <source>
        <dbReference type="EMBL" id="MCL2913132.1"/>
    </source>
</evidence>
<evidence type="ECO:0000313" key="13">
    <source>
        <dbReference type="Proteomes" id="UP001202831"/>
    </source>
</evidence>
<protein>
    <recommendedName>
        <fullName evidence="3">Flagellar FliJ protein</fullName>
    </recommendedName>
</protein>